<sequence>MAVSRELSRFVRDALAQGRSREEIAEALGASGWSASEVADALGAWAETAFSPPVPRPQTTVSARDFFVYALTFGLMVTGAIYLVQLLHVLIDMALDDDNFASPSRIRWAIAVLVVATPVYLWLTLRERAKLAADPALYRSAIRKWLTYITLLLSAAVLLGDLIAVIYAFLSGDFTLQFLLKALVVAGVAGLIFLFYLNDIRKGDAA</sequence>
<evidence type="ECO:0000313" key="4">
    <source>
        <dbReference type="Proteomes" id="UP001556098"/>
    </source>
</evidence>
<feature type="domain" description="DUF5671" evidence="2">
    <location>
        <begin position="65"/>
        <end position="194"/>
    </location>
</feature>
<feature type="transmembrane region" description="Helical" evidence="1">
    <location>
        <begin position="176"/>
        <end position="197"/>
    </location>
</feature>
<dbReference type="InterPro" id="IPR043728">
    <property type="entry name" value="DUF5671"/>
</dbReference>
<name>A0ABV3RRB8_9RHOB</name>
<gene>
    <name evidence="3" type="ORF">AB2B41_18020</name>
</gene>
<feature type="transmembrane region" description="Helical" evidence="1">
    <location>
        <begin position="106"/>
        <end position="125"/>
    </location>
</feature>
<dbReference type="RefSeq" id="WP_367879210.1">
    <property type="nucleotide sequence ID" value="NZ_JBFNXX010000016.1"/>
</dbReference>
<keyword evidence="1" id="KW-0812">Transmembrane</keyword>
<evidence type="ECO:0000259" key="2">
    <source>
        <dbReference type="Pfam" id="PF18920"/>
    </source>
</evidence>
<comment type="caution">
    <text evidence="3">The sequence shown here is derived from an EMBL/GenBank/DDBJ whole genome shotgun (WGS) entry which is preliminary data.</text>
</comment>
<keyword evidence="1" id="KW-1133">Transmembrane helix</keyword>
<keyword evidence="1" id="KW-0472">Membrane</keyword>
<organism evidence="3 4">
    <name type="scientific">Sulfitobacter sediminis</name>
    <dbReference type="NCBI Taxonomy" id="3234186"/>
    <lineage>
        <taxon>Bacteria</taxon>
        <taxon>Pseudomonadati</taxon>
        <taxon>Pseudomonadota</taxon>
        <taxon>Alphaproteobacteria</taxon>
        <taxon>Rhodobacterales</taxon>
        <taxon>Roseobacteraceae</taxon>
        <taxon>Sulfitobacter</taxon>
    </lineage>
</organism>
<feature type="transmembrane region" description="Helical" evidence="1">
    <location>
        <begin position="145"/>
        <end position="170"/>
    </location>
</feature>
<accession>A0ABV3RRB8</accession>
<dbReference type="Proteomes" id="UP001556098">
    <property type="component" value="Unassembled WGS sequence"/>
</dbReference>
<keyword evidence="4" id="KW-1185">Reference proteome</keyword>
<proteinExistence type="predicted"/>
<feature type="transmembrane region" description="Helical" evidence="1">
    <location>
        <begin position="66"/>
        <end position="86"/>
    </location>
</feature>
<reference evidence="3 4" key="1">
    <citation type="submission" date="2024-07" db="EMBL/GenBank/DDBJ databases">
        <title>Marimonas sp.nov., isolated from tidal-flat sediment.</title>
        <authorList>
            <person name="Jayan J.N."/>
            <person name="Lee S.S."/>
        </authorList>
    </citation>
    <scope>NUCLEOTIDE SEQUENCE [LARGE SCALE GENOMIC DNA]</scope>
    <source>
        <strain evidence="3 4">MJW-29</strain>
    </source>
</reference>
<evidence type="ECO:0000256" key="1">
    <source>
        <dbReference type="SAM" id="Phobius"/>
    </source>
</evidence>
<evidence type="ECO:0000313" key="3">
    <source>
        <dbReference type="EMBL" id="MEW9921510.1"/>
    </source>
</evidence>
<dbReference type="EMBL" id="JBFNXX010000016">
    <property type="protein sequence ID" value="MEW9921510.1"/>
    <property type="molecule type" value="Genomic_DNA"/>
</dbReference>
<protein>
    <submittedName>
        <fullName evidence="3">DUF5671 domain-containing protein</fullName>
    </submittedName>
</protein>
<dbReference type="Pfam" id="PF18920">
    <property type="entry name" value="DUF5671"/>
    <property type="match status" value="1"/>
</dbReference>